<comment type="similarity">
    <text evidence="1">Belongs to the LRRFIP family.</text>
</comment>
<evidence type="ECO:0000313" key="9">
    <source>
        <dbReference type="Proteomes" id="UP000694383"/>
    </source>
</evidence>
<dbReference type="GO" id="GO:0006355">
    <property type="term" value="P:regulation of DNA-templated transcription"/>
    <property type="evidence" value="ECO:0007669"/>
    <property type="project" value="InterPro"/>
</dbReference>
<keyword evidence="2" id="KW-0879">Wnt signaling pathway</keyword>
<evidence type="ECO:0000256" key="1">
    <source>
        <dbReference type="ARBA" id="ARBA00008275"/>
    </source>
</evidence>
<feature type="region of interest" description="Disordered" evidence="6">
    <location>
        <begin position="156"/>
        <end position="177"/>
    </location>
</feature>
<accession>A0A8C7XA24</accession>
<keyword evidence="9" id="KW-1185">Reference proteome</keyword>
<evidence type="ECO:0000256" key="7">
    <source>
        <dbReference type="SAM" id="Phobius"/>
    </source>
</evidence>
<evidence type="ECO:0000256" key="4">
    <source>
        <dbReference type="ARBA" id="ARBA00040512"/>
    </source>
</evidence>
<feature type="coiled-coil region" evidence="5">
    <location>
        <begin position="462"/>
        <end position="559"/>
    </location>
</feature>
<dbReference type="PANTHER" id="PTHR19212">
    <property type="entry name" value="LEUCINE RICH REPEAT IN FLII INTERACTING PROTEIN"/>
    <property type="match status" value="1"/>
</dbReference>
<dbReference type="Gene3D" id="1.20.5.4090">
    <property type="match status" value="1"/>
</dbReference>
<dbReference type="GeneTree" id="ENSGT00530000063564"/>
<protein>
    <recommendedName>
        <fullName evidence="4">Leucine-rich repeat flightless-interacting protein 2</fullName>
    </recommendedName>
</protein>
<keyword evidence="3 5" id="KW-0175">Coiled coil</keyword>
<evidence type="ECO:0000256" key="6">
    <source>
        <dbReference type="SAM" id="MobiDB-lite"/>
    </source>
</evidence>
<evidence type="ECO:0000313" key="8">
    <source>
        <dbReference type="Ensembl" id="ENSOSIP00000009624.1"/>
    </source>
</evidence>
<dbReference type="AlphaFoldDB" id="A0A8C7XA24"/>
<dbReference type="PANTHER" id="PTHR19212:SF6">
    <property type="entry name" value="LEUCINE-RICH REPEAT FLIGHTLESS-INTERACTING PROTEIN 2"/>
    <property type="match status" value="1"/>
</dbReference>
<evidence type="ECO:0000256" key="2">
    <source>
        <dbReference type="ARBA" id="ARBA00022687"/>
    </source>
</evidence>
<proteinExistence type="inferred from homology"/>
<feature type="coiled-coil region" evidence="5">
    <location>
        <begin position="409"/>
        <end position="436"/>
    </location>
</feature>
<dbReference type="Pfam" id="PF09738">
    <property type="entry name" value="LRRFIP"/>
    <property type="match status" value="3"/>
</dbReference>
<dbReference type="Ensembl" id="ENSOSIT00000010254.1">
    <property type="protein sequence ID" value="ENSOSIP00000009624.1"/>
    <property type="gene ID" value="ENSOSIG00000005899.1"/>
</dbReference>
<dbReference type="InterPro" id="IPR019139">
    <property type="entry name" value="LRRFIP1/2"/>
</dbReference>
<keyword evidence="7" id="KW-0812">Transmembrane</keyword>
<reference evidence="8" key="1">
    <citation type="submission" date="2025-08" db="UniProtKB">
        <authorList>
            <consortium name="Ensembl"/>
        </authorList>
    </citation>
    <scope>IDENTIFICATION</scope>
</reference>
<reference evidence="8" key="2">
    <citation type="submission" date="2025-09" db="UniProtKB">
        <authorList>
            <consortium name="Ensembl"/>
        </authorList>
    </citation>
    <scope>IDENTIFICATION</scope>
</reference>
<feature type="coiled-coil region" evidence="5">
    <location>
        <begin position="201"/>
        <end position="356"/>
    </location>
</feature>
<keyword evidence="7" id="KW-0472">Membrane</keyword>
<dbReference type="Proteomes" id="UP000694383">
    <property type="component" value="Unplaced"/>
</dbReference>
<dbReference type="GO" id="GO:0016055">
    <property type="term" value="P:Wnt signaling pathway"/>
    <property type="evidence" value="ECO:0007669"/>
    <property type="project" value="UniProtKB-KW"/>
</dbReference>
<organism evidence="8 9">
    <name type="scientific">Oryzias sinensis</name>
    <name type="common">Chinese medaka</name>
    <dbReference type="NCBI Taxonomy" id="183150"/>
    <lineage>
        <taxon>Eukaryota</taxon>
        <taxon>Metazoa</taxon>
        <taxon>Chordata</taxon>
        <taxon>Craniata</taxon>
        <taxon>Vertebrata</taxon>
        <taxon>Euteleostomi</taxon>
        <taxon>Actinopterygii</taxon>
        <taxon>Neopterygii</taxon>
        <taxon>Teleostei</taxon>
        <taxon>Neoteleostei</taxon>
        <taxon>Acanthomorphata</taxon>
        <taxon>Ovalentaria</taxon>
        <taxon>Atherinomorphae</taxon>
        <taxon>Beloniformes</taxon>
        <taxon>Adrianichthyidae</taxon>
        <taxon>Oryziinae</taxon>
        <taxon>Oryzias</taxon>
    </lineage>
</organism>
<evidence type="ECO:0000256" key="3">
    <source>
        <dbReference type="ARBA" id="ARBA00023054"/>
    </source>
</evidence>
<sequence>MGTQGPGRKRAPLKDRFSAEEEALSSIAREAEARLAAKRAARAEARDIRMRELERQQKETLTGFQMSFLALLFFFCFLFSSHLHRNQSSDFSDISESAADYFSRSNRRGSIVSDLDDLSIPDLDAVSAGKAWKCCAANVTPPSRCTTPGLSPATLASLGGTSSRRGSADAGSTYDPDTSLSELRDIYELKDQIQDVEGRYMQGLKELKESLTEVEEKYKKAMVSNAQLDNDKGNLIYQVDTLKDVIEEMEESMSEMKRELEEKTKELERQKHTCSVLQHKQEELKEGIRQRDELIEESQRMQTKLDALTREVFDLQETINWKDKKIAALERQKEYFDCIRNERDELRDELADIKAKSKAGEKHGLVVVPGSIPNGEVEEEPLSSGITLVSQEAAQVLESAGDGPLDVRLRKLAEEKEELLFQIRKLKHQLEEERQKHAKVDGVFTDGEKMENGTDLSFIEMQRDANRQISEYKFKLSKAEQEITTMELNITRLEAQMARYKVAADNSEKVEDELKAEKRKLQRELRTALDKLEEMEMTNSHLVKRLEKMKANRNALLAQQ</sequence>
<keyword evidence="7" id="KW-1133">Transmembrane helix</keyword>
<evidence type="ECO:0000256" key="5">
    <source>
        <dbReference type="SAM" id="Coils"/>
    </source>
</evidence>
<feature type="transmembrane region" description="Helical" evidence="7">
    <location>
        <begin position="60"/>
        <end position="80"/>
    </location>
</feature>
<name>A0A8C7XA24_9TELE</name>